<comment type="caution">
    <text evidence="2">The sequence shown here is derived from an EMBL/GenBank/DDBJ whole genome shotgun (WGS) entry which is preliminary data.</text>
</comment>
<dbReference type="InterPro" id="IPR017896">
    <property type="entry name" value="4Fe4S_Fe-S-bd"/>
</dbReference>
<name>A0ABP9L955_9RHOB</name>
<sequence length="227" mass="23872">MITYSDIATRVARDQLEVFGGFHPGPNDGAPTGCGTLLLLGPREPGFWDTLLSAPEATESQSHDASSLTPDLDTMDRWSARVIGEIATDLGGRAVFPFGGPPSYPFFAWATKSGRAWASPVTLLVHDVAGLMVSYRGALALPFHVDLPTHPDARPCTRCDQPCVTACPAAALTAAGYDTGACHAALDTPAGAGCMSQGCAVRRACPISQAYGRDPAQSAYHMRAFHP</sequence>
<gene>
    <name evidence="2" type="ORF">GCM10023209_20010</name>
</gene>
<dbReference type="EMBL" id="BAABHW010000002">
    <property type="protein sequence ID" value="GAA5073746.1"/>
    <property type="molecule type" value="Genomic_DNA"/>
</dbReference>
<evidence type="ECO:0000259" key="1">
    <source>
        <dbReference type="PROSITE" id="PS51379"/>
    </source>
</evidence>
<accession>A0ABP9L955</accession>
<dbReference type="Proteomes" id="UP001499910">
    <property type="component" value="Unassembled WGS sequence"/>
</dbReference>
<keyword evidence="3" id="KW-1185">Reference proteome</keyword>
<proteinExistence type="predicted"/>
<evidence type="ECO:0000313" key="2">
    <source>
        <dbReference type="EMBL" id="GAA5073746.1"/>
    </source>
</evidence>
<protein>
    <recommendedName>
        <fullName evidence="1">4Fe-4S ferredoxin-type domain-containing protein</fullName>
    </recommendedName>
</protein>
<feature type="domain" description="4Fe-4S ferredoxin-type" evidence="1">
    <location>
        <begin position="146"/>
        <end position="177"/>
    </location>
</feature>
<reference evidence="3" key="1">
    <citation type="journal article" date="2019" name="Int. J. Syst. Evol. Microbiol.">
        <title>The Global Catalogue of Microorganisms (GCM) 10K type strain sequencing project: providing services to taxonomists for standard genome sequencing and annotation.</title>
        <authorList>
            <consortium name="The Broad Institute Genomics Platform"/>
            <consortium name="The Broad Institute Genome Sequencing Center for Infectious Disease"/>
            <person name="Wu L."/>
            <person name="Ma J."/>
        </authorList>
    </citation>
    <scope>NUCLEOTIDE SEQUENCE [LARGE SCALE GENOMIC DNA]</scope>
    <source>
        <strain evidence="3">JCM 18015</strain>
    </source>
</reference>
<organism evidence="2 3">
    <name type="scientific">[Roseibacterium] beibuensis</name>
    <dbReference type="NCBI Taxonomy" id="1193142"/>
    <lineage>
        <taxon>Bacteria</taxon>
        <taxon>Pseudomonadati</taxon>
        <taxon>Pseudomonadota</taxon>
        <taxon>Alphaproteobacteria</taxon>
        <taxon>Rhodobacterales</taxon>
        <taxon>Roseobacteraceae</taxon>
        <taxon>Roseicyclus</taxon>
    </lineage>
</organism>
<dbReference type="PROSITE" id="PS51379">
    <property type="entry name" value="4FE4S_FER_2"/>
    <property type="match status" value="1"/>
</dbReference>
<evidence type="ECO:0000313" key="3">
    <source>
        <dbReference type="Proteomes" id="UP001499910"/>
    </source>
</evidence>
<dbReference type="RefSeq" id="WP_259550516.1">
    <property type="nucleotide sequence ID" value="NZ_BAABHW010000002.1"/>
</dbReference>